<organism evidence="1 2">
    <name type="scientific">Laccaria amethystina LaAM-08-1</name>
    <dbReference type="NCBI Taxonomy" id="1095629"/>
    <lineage>
        <taxon>Eukaryota</taxon>
        <taxon>Fungi</taxon>
        <taxon>Dikarya</taxon>
        <taxon>Basidiomycota</taxon>
        <taxon>Agaricomycotina</taxon>
        <taxon>Agaricomycetes</taxon>
        <taxon>Agaricomycetidae</taxon>
        <taxon>Agaricales</taxon>
        <taxon>Agaricineae</taxon>
        <taxon>Hydnangiaceae</taxon>
        <taxon>Laccaria</taxon>
    </lineage>
</organism>
<dbReference type="EMBL" id="KN838656">
    <property type="protein sequence ID" value="KIJ99012.1"/>
    <property type="molecule type" value="Genomic_DNA"/>
</dbReference>
<dbReference type="HOGENOM" id="CLU_1917365_0_0_1"/>
<accession>A0A0C9XT18</accession>
<reference evidence="2" key="2">
    <citation type="submission" date="2015-01" db="EMBL/GenBank/DDBJ databases">
        <title>Evolutionary Origins and Diversification of the Mycorrhizal Mutualists.</title>
        <authorList>
            <consortium name="DOE Joint Genome Institute"/>
            <consortium name="Mycorrhizal Genomics Consortium"/>
            <person name="Kohler A."/>
            <person name="Kuo A."/>
            <person name="Nagy L.G."/>
            <person name="Floudas D."/>
            <person name="Copeland A."/>
            <person name="Barry K.W."/>
            <person name="Cichocki N."/>
            <person name="Veneault-Fourrey C."/>
            <person name="LaButti K."/>
            <person name="Lindquist E.A."/>
            <person name="Lipzen A."/>
            <person name="Lundell T."/>
            <person name="Morin E."/>
            <person name="Murat C."/>
            <person name="Riley R."/>
            <person name="Ohm R."/>
            <person name="Sun H."/>
            <person name="Tunlid A."/>
            <person name="Henrissat B."/>
            <person name="Grigoriev I.V."/>
            <person name="Hibbett D.S."/>
            <person name="Martin F."/>
        </authorList>
    </citation>
    <scope>NUCLEOTIDE SEQUENCE [LARGE SCALE GENOMIC DNA]</scope>
    <source>
        <strain evidence="2">LaAM-08-1</strain>
    </source>
</reference>
<reference evidence="1 2" key="1">
    <citation type="submission" date="2014-04" db="EMBL/GenBank/DDBJ databases">
        <authorList>
            <consortium name="DOE Joint Genome Institute"/>
            <person name="Kuo A."/>
            <person name="Kohler A."/>
            <person name="Nagy L.G."/>
            <person name="Floudas D."/>
            <person name="Copeland A."/>
            <person name="Barry K.W."/>
            <person name="Cichocki N."/>
            <person name="Veneault-Fourrey C."/>
            <person name="LaButti K."/>
            <person name="Lindquist E.A."/>
            <person name="Lipzen A."/>
            <person name="Lundell T."/>
            <person name="Morin E."/>
            <person name="Murat C."/>
            <person name="Sun H."/>
            <person name="Tunlid A."/>
            <person name="Henrissat B."/>
            <person name="Grigoriev I.V."/>
            <person name="Hibbett D.S."/>
            <person name="Martin F."/>
            <person name="Nordberg H.P."/>
            <person name="Cantor M.N."/>
            <person name="Hua S.X."/>
        </authorList>
    </citation>
    <scope>NUCLEOTIDE SEQUENCE [LARGE SCALE GENOMIC DNA]</scope>
    <source>
        <strain evidence="1 2">LaAM-08-1</strain>
    </source>
</reference>
<dbReference type="AlphaFoldDB" id="A0A0C9XT18"/>
<sequence length="132" mass="14886">MSIVGKAFQTPRMHGLSAFQFVVKATELRSWRSHLVQCPGTDIVDKVWTNVLQWGRRVNVELQGLWTERSQDPTLSPAFFQTSSLKTQHGELTSRQPQFSSRSLKCTEGWEDHLGFVPATEALGRPHHSGVV</sequence>
<protein>
    <submittedName>
        <fullName evidence="1">Uncharacterized protein</fullName>
    </submittedName>
</protein>
<evidence type="ECO:0000313" key="1">
    <source>
        <dbReference type="EMBL" id="KIJ99012.1"/>
    </source>
</evidence>
<evidence type="ECO:0000313" key="2">
    <source>
        <dbReference type="Proteomes" id="UP000054477"/>
    </source>
</evidence>
<proteinExistence type="predicted"/>
<gene>
    <name evidence="1" type="ORF">K443DRAFT_189946</name>
</gene>
<name>A0A0C9XT18_9AGAR</name>
<dbReference type="Proteomes" id="UP000054477">
    <property type="component" value="Unassembled WGS sequence"/>
</dbReference>
<keyword evidence="2" id="KW-1185">Reference proteome</keyword>